<evidence type="ECO:0000313" key="1">
    <source>
        <dbReference type="EMBL" id="PNE35782.1"/>
    </source>
</evidence>
<accession>A0A2N8P432</accession>
<protein>
    <submittedName>
        <fullName evidence="1">Uncharacterized protein</fullName>
    </submittedName>
</protein>
<dbReference type="RefSeq" id="WP_102927052.1">
    <property type="nucleotide sequence ID" value="NZ_LJSN01000007.1"/>
</dbReference>
<dbReference type="EMBL" id="LJSN01000007">
    <property type="protein sequence ID" value="PNE35782.1"/>
    <property type="molecule type" value="Genomic_DNA"/>
</dbReference>
<gene>
    <name evidence="1" type="ORF">AOB60_43115</name>
</gene>
<organism evidence="1 2">
    <name type="scientific">Streptomyces noursei</name>
    <name type="common">Streptomyces albulus</name>
    <dbReference type="NCBI Taxonomy" id="1971"/>
    <lineage>
        <taxon>Bacteria</taxon>
        <taxon>Bacillati</taxon>
        <taxon>Actinomycetota</taxon>
        <taxon>Actinomycetes</taxon>
        <taxon>Kitasatosporales</taxon>
        <taxon>Streptomycetaceae</taxon>
        <taxon>Streptomyces</taxon>
    </lineage>
</organism>
<sequence length="285" mass="32384">MPRLQWPSIVDRAADIVTSYDRVGGCTLRQCYYRLVSEGLIPHTAPTYRHLSARLAQARREERFPDLIDPLREVHVPPAWPDAGAFLRAAPDWFALDRTAGQTTALYVACEKDTLRAQLTGWLERTGIPVLVVRGFGSQSYVQVVRERTARDPRPAVLLYVGDFDASGADIERDWVARTDCWSNVERVLLTHPQVREYELPAAAGKAGDPRWAGFASRYRLDPGQPVQWEVEALDPAELQRLVLAAVAPYIDQVVLRDRITEEEQQRRQLRAFTDGWPRNRPRGC</sequence>
<comment type="caution">
    <text evidence="1">The sequence shown here is derived from an EMBL/GenBank/DDBJ whole genome shotgun (WGS) entry which is preliminary data.</text>
</comment>
<keyword evidence="2" id="KW-1185">Reference proteome</keyword>
<dbReference type="AlphaFoldDB" id="A0A2N8P432"/>
<reference evidence="2" key="1">
    <citation type="submission" date="2015-09" db="EMBL/GenBank/DDBJ databases">
        <authorList>
            <person name="Graham D.E."/>
            <person name="Mahan K.M."/>
            <person name="Klingeman D.M."/>
            <person name="Fida T."/>
            <person name="Giannone R.J."/>
            <person name="Hettich R.L."/>
            <person name="Parry R.J."/>
            <person name="Spain J.C."/>
        </authorList>
    </citation>
    <scope>NUCLEOTIDE SEQUENCE [LARGE SCALE GENOMIC DNA]</scope>
    <source>
        <strain evidence="2">JCM 4701</strain>
    </source>
</reference>
<name>A0A2N8P432_STRNR</name>
<dbReference type="Proteomes" id="UP000236047">
    <property type="component" value="Unassembled WGS sequence"/>
</dbReference>
<evidence type="ECO:0000313" key="2">
    <source>
        <dbReference type="Proteomes" id="UP000236047"/>
    </source>
</evidence>
<proteinExistence type="predicted"/>